<dbReference type="AlphaFoldDB" id="A0A137P8A6"/>
<protein>
    <submittedName>
        <fullName evidence="1">Uncharacterized protein</fullName>
    </submittedName>
</protein>
<dbReference type="Proteomes" id="UP000070444">
    <property type="component" value="Unassembled WGS sequence"/>
</dbReference>
<gene>
    <name evidence="1" type="ORF">CONCODRAFT_170031</name>
</gene>
<dbReference type="EMBL" id="KQ964479">
    <property type="protein sequence ID" value="KXN71235.1"/>
    <property type="molecule type" value="Genomic_DNA"/>
</dbReference>
<dbReference type="Pfam" id="PF05908">
    <property type="entry name" value="Gamma_PGA_hydro"/>
    <property type="match status" value="1"/>
</dbReference>
<evidence type="ECO:0000313" key="2">
    <source>
        <dbReference type="Proteomes" id="UP000070444"/>
    </source>
</evidence>
<dbReference type="InterPro" id="IPR008585">
    <property type="entry name" value="Gamma_PGA_hydro"/>
</dbReference>
<reference evidence="1 2" key="1">
    <citation type="journal article" date="2015" name="Genome Biol. Evol.">
        <title>Phylogenomic analyses indicate that early fungi evolved digesting cell walls of algal ancestors of land plants.</title>
        <authorList>
            <person name="Chang Y."/>
            <person name="Wang S."/>
            <person name="Sekimoto S."/>
            <person name="Aerts A.L."/>
            <person name="Choi C."/>
            <person name="Clum A."/>
            <person name="LaButti K.M."/>
            <person name="Lindquist E.A."/>
            <person name="Yee Ngan C."/>
            <person name="Ohm R.A."/>
            <person name="Salamov A.A."/>
            <person name="Grigoriev I.V."/>
            <person name="Spatafora J.W."/>
            <person name="Berbee M.L."/>
        </authorList>
    </citation>
    <scope>NUCLEOTIDE SEQUENCE [LARGE SCALE GENOMIC DNA]</scope>
    <source>
        <strain evidence="1 2">NRRL 28638</strain>
    </source>
</reference>
<keyword evidence="2" id="KW-1185">Reference proteome</keyword>
<sequence>MKLTNYIFAISSVFAFRDYFANTAELYKKFRNGKQVDVTFEPKRAQQVLNSDGIQVISIAVHGGKIESETDVFSKMLYDRVIGTRRKSALYSFLSNIDSTESMKYYTGRCIPTYCCEKIKAKNDRIDSNRFFGNGSTCKEYNLKPQGVCKYEEVCYLNAAHITSENFTTTKLNEILPNRYPVSFHGYQDRNDASGKLVHIVLGGLSNQKYKLAETFHKMSGGVFQVAVCKTAGNCRVYKPGNNFEQGTKVDGSGLTGTSKNNFVNKGKGGCGLQIELATTFRNLRGGNRKDWNFLVESIFCTLPKKDEEICDPVRPRMSDSEDEPEI</sequence>
<dbReference type="Gene3D" id="3.40.630.100">
    <property type="entry name" value="Poly-gamma-glutamate hydrolase, zinc-binding motif"/>
    <property type="match status" value="1"/>
</dbReference>
<dbReference type="InterPro" id="IPR038128">
    <property type="entry name" value="Gamma_PGA_hydro_sf"/>
</dbReference>
<name>A0A137P8A6_CONC2</name>
<proteinExistence type="predicted"/>
<evidence type="ECO:0000313" key="1">
    <source>
        <dbReference type="EMBL" id="KXN71235.1"/>
    </source>
</evidence>
<accession>A0A137P8A6</accession>
<organism evidence="1 2">
    <name type="scientific">Conidiobolus coronatus (strain ATCC 28846 / CBS 209.66 / NRRL 28638)</name>
    <name type="common">Delacroixia coronata</name>
    <dbReference type="NCBI Taxonomy" id="796925"/>
    <lineage>
        <taxon>Eukaryota</taxon>
        <taxon>Fungi</taxon>
        <taxon>Fungi incertae sedis</taxon>
        <taxon>Zoopagomycota</taxon>
        <taxon>Entomophthoromycotina</taxon>
        <taxon>Entomophthoromycetes</taxon>
        <taxon>Entomophthorales</taxon>
        <taxon>Ancylistaceae</taxon>
        <taxon>Conidiobolus</taxon>
    </lineage>
</organism>